<comment type="caution">
    <text evidence="4">The sequence shown here is derived from an EMBL/GenBank/DDBJ whole genome shotgun (WGS) entry which is preliminary data.</text>
</comment>
<dbReference type="Gene3D" id="3.40.50.720">
    <property type="entry name" value="NAD(P)-binding Rossmann-like Domain"/>
    <property type="match status" value="1"/>
</dbReference>
<name>A0ABW3Z427_9HYPH</name>
<dbReference type="InterPro" id="IPR013120">
    <property type="entry name" value="FAR_NAD-bd"/>
</dbReference>
<evidence type="ECO:0000256" key="1">
    <source>
        <dbReference type="ARBA" id="ARBA00022450"/>
    </source>
</evidence>
<keyword evidence="2" id="KW-0597">Phosphoprotein</keyword>
<dbReference type="SUPFAM" id="SSF51735">
    <property type="entry name" value="NAD(P)-binding Rossmann-fold domains"/>
    <property type="match status" value="1"/>
</dbReference>
<dbReference type="EMBL" id="JBHTMX010000004">
    <property type="protein sequence ID" value="MFD1330693.1"/>
    <property type="molecule type" value="Genomic_DNA"/>
</dbReference>
<keyword evidence="5" id="KW-1185">Reference proteome</keyword>
<gene>
    <name evidence="4" type="ORF">ACFQ4O_01620</name>
</gene>
<keyword evidence="1" id="KW-0596">Phosphopantetheine</keyword>
<evidence type="ECO:0000313" key="5">
    <source>
        <dbReference type="Proteomes" id="UP001597171"/>
    </source>
</evidence>
<evidence type="ECO:0000259" key="3">
    <source>
        <dbReference type="Pfam" id="PF07993"/>
    </source>
</evidence>
<sequence length="391" mass="42753">MSIADVVLTPPGAVTPRWPAGEAVVFHSGPGGMLSHWILRRLLQERDLKVIYLGAGSDAASSRRILAEDWSALGFGRLDLIERVEILPGALDQPQLGLSAGDWEDLARRADVLVHAGARINMTEPYRKLRAANVLGVREMLRLCVHRKPKPMHAVGSFAIIDHSMADQEGLRVNEDTDLTSFQGLENGYRKSRWAADAVMRRAIGRGLPVTIHRMTPISGDSVEGIIDPGEIAWRVVRGMVASGAAPRSSRPLDLLPVDRVVEAMLTLARDPEAAPVVHHITGGEPLSWETVADVLRSLGYRIETVQPPLWIERLKARAAADPSDDSLGGLLPLANADGRDHRHLFTVDGVRTKARLAALGMDLKSTDREVLRKTVEYLIRGGFVPKPVYA</sequence>
<dbReference type="PANTHER" id="PTHR44845:SF1">
    <property type="entry name" value="L-2-AMINOADIPATE REDUCTASE"/>
    <property type="match status" value="1"/>
</dbReference>
<dbReference type="PANTHER" id="PTHR44845">
    <property type="entry name" value="CARRIER DOMAIN-CONTAINING PROTEIN"/>
    <property type="match status" value="1"/>
</dbReference>
<evidence type="ECO:0000313" key="4">
    <source>
        <dbReference type="EMBL" id="MFD1330693.1"/>
    </source>
</evidence>
<dbReference type="RefSeq" id="WP_378773874.1">
    <property type="nucleotide sequence ID" value="NZ_JBHTMX010000004.1"/>
</dbReference>
<dbReference type="Pfam" id="PF07993">
    <property type="entry name" value="NAD_binding_4"/>
    <property type="match status" value="1"/>
</dbReference>
<evidence type="ECO:0000256" key="2">
    <source>
        <dbReference type="ARBA" id="ARBA00022553"/>
    </source>
</evidence>
<dbReference type="Proteomes" id="UP001597171">
    <property type="component" value="Unassembled WGS sequence"/>
</dbReference>
<feature type="domain" description="Thioester reductase (TE)" evidence="3">
    <location>
        <begin position="29"/>
        <end position="265"/>
    </location>
</feature>
<dbReference type="InterPro" id="IPR036291">
    <property type="entry name" value="NAD(P)-bd_dom_sf"/>
</dbReference>
<organism evidence="4 5">
    <name type="scientific">Methylopila musalis</name>
    <dbReference type="NCBI Taxonomy" id="1134781"/>
    <lineage>
        <taxon>Bacteria</taxon>
        <taxon>Pseudomonadati</taxon>
        <taxon>Pseudomonadota</taxon>
        <taxon>Alphaproteobacteria</taxon>
        <taxon>Hyphomicrobiales</taxon>
        <taxon>Methylopilaceae</taxon>
        <taxon>Methylopila</taxon>
    </lineage>
</organism>
<accession>A0ABW3Z427</accession>
<reference evidence="5" key="1">
    <citation type="journal article" date="2019" name="Int. J. Syst. Evol. Microbiol.">
        <title>The Global Catalogue of Microorganisms (GCM) 10K type strain sequencing project: providing services to taxonomists for standard genome sequencing and annotation.</title>
        <authorList>
            <consortium name="The Broad Institute Genomics Platform"/>
            <consortium name="The Broad Institute Genome Sequencing Center for Infectious Disease"/>
            <person name="Wu L."/>
            <person name="Ma J."/>
        </authorList>
    </citation>
    <scope>NUCLEOTIDE SEQUENCE [LARGE SCALE GENOMIC DNA]</scope>
    <source>
        <strain evidence="5">CCUG 61696</strain>
    </source>
</reference>
<proteinExistence type="predicted"/>
<protein>
    <submittedName>
        <fullName evidence="4">SDR family oxidoreductase</fullName>
    </submittedName>
</protein>